<dbReference type="EMBL" id="KB726997">
    <property type="protein sequence ID" value="EMT60440.1"/>
    <property type="molecule type" value="Genomic_DNA"/>
</dbReference>
<keyword evidence="3" id="KW-1185">Reference proteome</keyword>
<dbReference type="AlphaFoldDB" id="N1RE65"/>
<evidence type="ECO:0000256" key="1">
    <source>
        <dbReference type="SAM" id="MobiDB-lite"/>
    </source>
</evidence>
<sequence length="113" mass="12599">MDRHYQTTLSTLSSHNQSNSPETTGLHYWTWFWKMLKQGSKSQMNCSISGLAKHICERISSLLGVQNSESVFRGDPMVPHPQNYTTTRVRAPGNGSRSAEEGVPDDTIAQFGV</sequence>
<dbReference type="Proteomes" id="UP000016929">
    <property type="component" value="Unassembled WGS sequence"/>
</dbReference>
<protein>
    <submittedName>
        <fullName evidence="2">Uncharacterized protein</fullName>
    </submittedName>
</protein>
<organism evidence="2 3">
    <name type="scientific">Fusarium oxysporum f. sp. cubense (strain race 4)</name>
    <name type="common">Panama disease fungus</name>
    <dbReference type="NCBI Taxonomy" id="2502994"/>
    <lineage>
        <taxon>Eukaryota</taxon>
        <taxon>Fungi</taxon>
        <taxon>Dikarya</taxon>
        <taxon>Ascomycota</taxon>
        <taxon>Pezizomycotina</taxon>
        <taxon>Sordariomycetes</taxon>
        <taxon>Hypocreomycetidae</taxon>
        <taxon>Hypocreales</taxon>
        <taxon>Nectriaceae</taxon>
        <taxon>Fusarium</taxon>
        <taxon>Fusarium oxysporum species complex</taxon>
    </lineage>
</organism>
<evidence type="ECO:0000313" key="3">
    <source>
        <dbReference type="Proteomes" id="UP000016929"/>
    </source>
</evidence>
<name>N1RE65_FUSC4</name>
<dbReference type="HOGENOM" id="CLU_2133572_0_0_1"/>
<feature type="region of interest" description="Disordered" evidence="1">
    <location>
        <begin position="1"/>
        <end position="22"/>
    </location>
</feature>
<evidence type="ECO:0000313" key="2">
    <source>
        <dbReference type="EMBL" id="EMT60440.1"/>
    </source>
</evidence>
<reference evidence="3" key="1">
    <citation type="submission" date="2012-09" db="EMBL/GenBank/DDBJ databases">
        <title>Genome sequencing and comparative transcriptomics of race 1 and race 4 of banana pathogen: Fusarium oxysporum f. sp. cubense.</title>
        <authorList>
            <person name="Fang X."/>
            <person name="Huang J."/>
        </authorList>
    </citation>
    <scope>NUCLEOTIDE SEQUENCE [LARGE SCALE GENOMIC DNA]</scope>
    <source>
        <strain evidence="3">race 4</strain>
    </source>
</reference>
<feature type="region of interest" description="Disordered" evidence="1">
    <location>
        <begin position="73"/>
        <end position="113"/>
    </location>
</feature>
<accession>N1RE65</accession>
<gene>
    <name evidence="2" type="ORF">FOC4_g10011711</name>
</gene>
<proteinExistence type="predicted"/>
<reference evidence="3" key="2">
    <citation type="journal article" date="2014" name="PLoS ONE">
        <title>Genome and Transcriptome Analysis of the Fungal Pathogen Fusarium oxysporum f. sp. cubense Causing Banana Vascular Wilt Disease.</title>
        <authorList>
            <person name="Guo L."/>
            <person name="Han L."/>
            <person name="Yang L."/>
            <person name="Zeng H."/>
            <person name="Fan D."/>
            <person name="Zhu Y."/>
            <person name="Feng Y."/>
            <person name="Wang G."/>
            <person name="Peng C."/>
            <person name="Jiang X."/>
            <person name="Zhou D."/>
            <person name="Ni P."/>
            <person name="Liang C."/>
            <person name="Liu L."/>
            <person name="Wang J."/>
            <person name="Mao C."/>
            <person name="Fang X."/>
            <person name="Peng M."/>
            <person name="Huang J."/>
        </authorList>
    </citation>
    <scope>NUCLEOTIDE SEQUENCE [LARGE SCALE GENOMIC DNA]</scope>
    <source>
        <strain evidence="3">race 4</strain>
    </source>
</reference>